<evidence type="ECO:0000313" key="3">
    <source>
        <dbReference type="Proteomes" id="UP000249829"/>
    </source>
</evidence>
<sequence>MTVDAIIESFQDFKINPTEPENTQFQPLCFNPPADLRATCSSLSETPTYLFRVASPKTSAQTSSTWVRPKSTLPHEEDIFTNLDEGNKRRRTAALLNDHLWWKEPLNDPFVSWTSSLLFALAYIYYRHWSDSDGSPLEKINLYVIDTTKFPRGTFIRDVDLLNVFIDSDPLPYSNGLARLKKWREGDLYFGEYLSQGALQIEGKCQVINAQSLFDSNRLRRIQPAFADIEVPQQRPLWAKEVLHLRQVLETRGGQRMQIQPAVLRDGMHALREIADLFENPAWRLPMAVYFAALMGDRLDENVATTPTTTATPTAGSAAALLEELRSFYRSSDIGLDCDQLKTKIIAPAAMPELIQTEKIYRLVHKDYTLRKALDTLGKARSFLGRLGCITGTVSAVDPDRTATKAILSELNTIIKDSKLIVMLDALPQRLSN</sequence>
<dbReference type="Pfam" id="PF24494">
    <property type="entry name" value="DUF7587"/>
    <property type="match status" value="1"/>
</dbReference>
<gene>
    <name evidence="2" type="ORF">BO99DRAFT_389234</name>
</gene>
<dbReference type="OMA" id="LNDHLWW"/>
<accession>A0A2V5H052</accession>
<name>A0A2V5H052_ASPV1</name>
<evidence type="ECO:0000259" key="1">
    <source>
        <dbReference type="Pfam" id="PF24494"/>
    </source>
</evidence>
<evidence type="ECO:0000313" key="2">
    <source>
        <dbReference type="EMBL" id="PYI17188.1"/>
    </source>
</evidence>
<dbReference type="AlphaFoldDB" id="A0A2V5H052"/>
<keyword evidence="3" id="KW-1185">Reference proteome</keyword>
<dbReference type="EMBL" id="KZ825159">
    <property type="protein sequence ID" value="PYI17188.1"/>
    <property type="molecule type" value="Genomic_DNA"/>
</dbReference>
<dbReference type="InterPro" id="IPR056009">
    <property type="entry name" value="DUF7587"/>
</dbReference>
<proteinExistence type="predicted"/>
<protein>
    <recommendedName>
        <fullName evidence="1">DUF7587 domain-containing protein</fullName>
    </recommendedName>
</protein>
<organism evidence="2 3">
    <name type="scientific">Aspergillus violaceofuscus (strain CBS 115571)</name>
    <dbReference type="NCBI Taxonomy" id="1450538"/>
    <lineage>
        <taxon>Eukaryota</taxon>
        <taxon>Fungi</taxon>
        <taxon>Dikarya</taxon>
        <taxon>Ascomycota</taxon>
        <taxon>Pezizomycotina</taxon>
        <taxon>Eurotiomycetes</taxon>
        <taxon>Eurotiomycetidae</taxon>
        <taxon>Eurotiales</taxon>
        <taxon>Aspergillaceae</taxon>
        <taxon>Aspergillus</taxon>
    </lineage>
</organism>
<dbReference type="Proteomes" id="UP000249829">
    <property type="component" value="Unassembled WGS sequence"/>
</dbReference>
<reference evidence="2 3" key="1">
    <citation type="submission" date="2018-02" db="EMBL/GenBank/DDBJ databases">
        <title>The genomes of Aspergillus section Nigri reveals drivers in fungal speciation.</title>
        <authorList>
            <consortium name="DOE Joint Genome Institute"/>
            <person name="Vesth T.C."/>
            <person name="Nybo J."/>
            <person name="Theobald S."/>
            <person name="Brandl J."/>
            <person name="Frisvad J.C."/>
            <person name="Nielsen K.F."/>
            <person name="Lyhne E.K."/>
            <person name="Kogle M.E."/>
            <person name="Kuo A."/>
            <person name="Riley R."/>
            <person name="Clum A."/>
            <person name="Nolan M."/>
            <person name="Lipzen A."/>
            <person name="Salamov A."/>
            <person name="Henrissat B."/>
            <person name="Wiebenga A."/>
            <person name="De vries R.P."/>
            <person name="Grigoriev I.V."/>
            <person name="Mortensen U.H."/>
            <person name="Andersen M.R."/>
            <person name="Baker S.E."/>
        </authorList>
    </citation>
    <scope>NUCLEOTIDE SEQUENCE [LARGE SCALE GENOMIC DNA]</scope>
    <source>
        <strain evidence="2 3">CBS 115571</strain>
    </source>
</reference>
<feature type="domain" description="DUF7587" evidence="1">
    <location>
        <begin position="46"/>
        <end position="162"/>
    </location>
</feature>